<name>W6TCF0_9LACO</name>
<accession>W6TCF0</accession>
<dbReference type="InterPro" id="IPR010791">
    <property type="entry name" value="AttH_dom"/>
</dbReference>
<proteinExistence type="predicted"/>
<dbReference type="Pfam" id="PF17186">
    <property type="entry name" value="Lipocalin_9"/>
    <property type="match status" value="1"/>
</dbReference>
<dbReference type="Proteomes" id="UP000019247">
    <property type="component" value="Unassembled WGS sequence"/>
</dbReference>
<dbReference type="SUPFAM" id="SSF159245">
    <property type="entry name" value="AttH-like"/>
    <property type="match status" value="1"/>
</dbReference>
<protein>
    <recommendedName>
        <fullName evidence="1">AttH domain-containing protein</fullName>
    </recommendedName>
</protein>
<dbReference type="EMBL" id="AWWK01000035">
    <property type="protein sequence ID" value="ETY74275.1"/>
    <property type="molecule type" value="Genomic_DNA"/>
</dbReference>
<dbReference type="PANTHER" id="PTHR40617:SF1">
    <property type="entry name" value="ATTH DOMAIN-CONTAINING PROTEIN-RELATED"/>
    <property type="match status" value="1"/>
</dbReference>
<dbReference type="eggNOG" id="COG5621">
    <property type="taxonomic scope" value="Bacteria"/>
</dbReference>
<gene>
    <name evidence="2" type="ORF">LFAB_08320</name>
</gene>
<dbReference type="Pfam" id="PF07143">
    <property type="entry name" value="CrtC"/>
    <property type="match status" value="1"/>
</dbReference>
<dbReference type="STRING" id="1400520.LFAB_08320"/>
<dbReference type="InterPro" id="IPR053112">
    <property type="entry name" value="Fungal_Dehydratase/Hydratase"/>
</dbReference>
<dbReference type="HOGENOM" id="CLU_060480_0_0_9"/>
<dbReference type="AlphaFoldDB" id="W6TCF0"/>
<comment type="caution">
    <text evidence="2">The sequence shown here is derived from an EMBL/GenBank/DDBJ whole genome shotgun (WGS) entry which is preliminary data.</text>
</comment>
<evidence type="ECO:0000313" key="3">
    <source>
        <dbReference type="Proteomes" id="UP000019247"/>
    </source>
</evidence>
<dbReference type="RefSeq" id="WP_033613950.1">
    <property type="nucleotide sequence ID" value="NZ_KK036488.1"/>
</dbReference>
<evidence type="ECO:0000313" key="2">
    <source>
        <dbReference type="EMBL" id="ETY74275.1"/>
    </source>
</evidence>
<reference evidence="2 3" key="1">
    <citation type="journal article" date="2014" name="Genome Announc.">
        <title>Genome Sequence of Lactobacillus fabifermentans Strain T30PCM01, Isolated from Fermenting Grape Marc.</title>
        <authorList>
            <person name="Treu L."/>
            <person name="Vendramin V."/>
            <person name="Bovo B."/>
            <person name="Giacomini A."/>
            <person name="Corich V."/>
            <person name="Campanaro S."/>
        </authorList>
    </citation>
    <scope>NUCLEOTIDE SEQUENCE [LARGE SCALE GENOMIC DNA]</scope>
    <source>
        <strain evidence="2 3">T30PCM01</strain>
    </source>
</reference>
<feature type="domain" description="AttH" evidence="1">
    <location>
        <begin position="70"/>
        <end position="192"/>
    </location>
</feature>
<dbReference type="PATRIC" id="fig|1400520.3.peg.1634"/>
<organism evidence="2 3">
    <name type="scientific">Lactiplantibacillus fabifermentans T30PCM01</name>
    <dbReference type="NCBI Taxonomy" id="1400520"/>
    <lineage>
        <taxon>Bacteria</taxon>
        <taxon>Bacillati</taxon>
        <taxon>Bacillota</taxon>
        <taxon>Bacilli</taxon>
        <taxon>Lactobacillales</taxon>
        <taxon>Lactobacillaceae</taxon>
        <taxon>Lactiplantibacillus</taxon>
    </lineage>
</organism>
<dbReference type="PANTHER" id="PTHR40617">
    <property type="entry name" value="TERPENE CYCLASE ASQC"/>
    <property type="match status" value="1"/>
</dbReference>
<sequence length="331" mass="37321">MNMQNQESLSKNLEVKNMGLTPVVKPLCDLPYKAEYAVNSWFAIGHTVVDEHRLNYLFHIMLMQGPIPVITSGISITDESNQWHYADEKVFLLTEAELDTKNFNISLPNGYMRGDLNKMEIYAHTNEVEINLVASAVGFPIYNGGTGSFPLIGATVYQYSIPKMITNGTITAENRTWKVQDGQTWFDRQWESTENAQFDQEWRWSWMDINLNDGTSISLWDYSVNTTESAWATIQYNDGSQLVCPIEVLSKTQSDPWTSPKTGLTYPTKWTVNIPLVDASLNITPSPMEQEVASDDKGAVPRYEGASSIEGVLQGRDVHGFGYVELVGQWH</sequence>
<evidence type="ECO:0000259" key="1">
    <source>
        <dbReference type="Pfam" id="PF07143"/>
    </source>
</evidence>
<dbReference type="InterPro" id="IPR023374">
    <property type="entry name" value="AttH-like_dom_sf"/>
</dbReference>
<dbReference type="Gene3D" id="2.40.370.10">
    <property type="entry name" value="AttH-like domain"/>
    <property type="match status" value="2"/>
</dbReference>
<dbReference type="OrthoDB" id="2295175at2"/>